<dbReference type="InterPro" id="IPR008335">
    <property type="entry name" value="Mopterin_OxRdtase_euk"/>
</dbReference>
<dbReference type="GO" id="GO:0020037">
    <property type="term" value="F:heme binding"/>
    <property type="evidence" value="ECO:0007669"/>
    <property type="project" value="TreeGrafter"/>
</dbReference>
<dbReference type="InterPro" id="IPR000572">
    <property type="entry name" value="OxRdtase_Mopterin-bd_dom"/>
</dbReference>
<dbReference type="InterPro" id="IPR036374">
    <property type="entry name" value="OxRdtase_Mopterin-bd_sf"/>
</dbReference>
<protein>
    <recommendedName>
        <fullName evidence="1">Oxidoreductase molybdopterin-binding domain-containing protein</fullName>
    </recommendedName>
</protein>
<dbReference type="GO" id="GO:0008482">
    <property type="term" value="F:sulfite oxidase activity"/>
    <property type="evidence" value="ECO:0007669"/>
    <property type="project" value="TreeGrafter"/>
</dbReference>
<reference evidence="2" key="1">
    <citation type="submission" date="2021-02" db="EMBL/GenBank/DDBJ databases">
        <authorList>
            <person name="Nowell W R."/>
        </authorList>
    </citation>
    <scope>NUCLEOTIDE SEQUENCE</scope>
</reference>
<dbReference type="EMBL" id="CAJNOG010000119">
    <property type="protein sequence ID" value="CAF0970779.1"/>
    <property type="molecule type" value="Genomic_DNA"/>
</dbReference>
<proteinExistence type="predicted"/>
<sequence length="125" mass="14276">MRNESSKISFPLPANTKKLTEVLECNKNTADSHVPRDSRLIRLTGIHPFNYEAPLSALYDSEFLTPTELWYIRNHGVVPKVLDNEIFIWKFTIEGLVGQPMVFELNELFKFCQVTSSITLVCASN</sequence>
<dbReference type="Pfam" id="PF00174">
    <property type="entry name" value="Oxidored_molyb"/>
    <property type="match status" value="1"/>
</dbReference>
<evidence type="ECO:0000313" key="2">
    <source>
        <dbReference type="EMBL" id="CAF0970779.1"/>
    </source>
</evidence>
<dbReference type="GO" id="GO:0006790">
    <property type="term" value="P:sulfur compound metabolic process"/>
    <property type="evidence" value="ECO:0007669"/>
    <property type="project" value="TreeGrafter"/>
</dbReference>
<dbReference type="GO" id="GO:0043546">
    <property type="term" value="F:molybdopterin cofactor binding"/>
    <property type="evidence" value="ECO:0007669"/>
    <property type="project" value="TreeGrafter"/>
</dbReference>
<accession>A0A814EDM8</accession>
<feature type="domain" description="Oxidoreductase molybdopterin-binding" evidence="1">
    <location>
        <begin position="75"/>
        <end position="125"/>
    </location>
</feature>
<dbReference type="PRINTS" id="PR00407">
    <property type="entry name" value="EUMOPTERIN"/>
</dbReference>
<dbReference type="PANTHER" id="PTHR19372">
    <property type="entry name" value="SULFITE REDUCTASE"/>
    <property type="match status" value="1"/>
</dbReference>
<dbReference type="PANTHER" id="PTHR19372:SF7">
    <property type="entry name" value="SULFITE OXIDASE, MITOCHONDRIAL"/>
    <property type="match status" value="1"/>
</dbReference>
<name>A0A814EDM8_9BILA</name>
<evidence type="ECO:0000313" key="3">
    <source>
        <dbReference type="Proteomes" id="UP000663845"/>
    </source>
</evidence>
<dbReference type="Gene3D" id="3.90.420.10">
    <property type="entry name" value="Oxidoreductase, molybdopterin-binding domain"/>
    <property type="match status" value="1"/>
</dbReference>
<dbReference type="Proteomes" id="UP000663845">
    <property type="component" value="Unassembled WGS sequence"/>
</dbReference>
<gene>
    <name evidence="2" type="ORF">JYZ213_LOCUS14380</name>
</gene>
<dbReference type="AlphaFoldDB" id="A0A814EDM8"/>
<evidence type="ECO:0000259" key="1">
    <source>
        <dbReference type="Pfam" id="PF00174"/>
    </source>
</evidence>
<dbReference type="SUPFAM" id="SSF56524">
    <property type="entry name" value="Oxidoreductase molybdopterin-binding domain"/>
    <property type="match status" value="1"/>
</dbReference>
<organism evidence="2 3">
    <name type="scientific">Adineta steineri</name>
    <dbReference type="NCBI Taxonomy" id="433720"/>
    <lineage>
        <taxon>Eukaryota</taxon>
        <taxon>Metazoa</taxon>
        <taxon>Spiralia</taxon>
        <taxon>Gnathifera</taxon>
        <taxon>Rotifera</taxon>
        <taxon>Eurotatoria</taxon>
        <taxon>Bdelloidea</taxon>
        <taxon>Adinetida</taxon>
        <taxon>Adinetidae</taxon>
        <taxon>Adineta</taxon>
    </lineage>
</organism>
<comment type="caution">
    <text evidence="2">The sequence shown here is derived from an EMBL/GenBank/DDBJ whole genome shotgun (WGS) entry which is preliminary data.</text>
</comment>